<gene>
    <name evidence="1" type="ORF">HN018_06730</name>
</gene>
<evidence type="ECO:0000313" key="1">
    <source>
        <dbReference type="EMBL" id="QKE89772.1"/>
    </source>
</evidence>
<dbReference type="AlphaFoldDB" id="A0A6M8HN57"/>
<reference evidence="1 2" key="1">
    <citation type="journal article" date="2014" name="World J. Microbiol. Biotechnol.">
        <title>Biodiversity and physiological characteristics of Antarctic and Arctic lichens-associated bacteria.</title>
        <authorList>
            <person name="Lee Y.M."/>
            <person name="Kim E.H."/>
            <person name="Lee H.K."/>
            <person name="Hong S.G."/>
        </authorList>
    </citation>
    <scope>NUCLEOTIDE SEQUENCE [LARGE SCALE GENOMIC DNA]</scope>
    <source>
        <strain evidence="1 2">PAMC 26569</strain>
    </source>
</reference>
<name>A0A6M8HN57_9PROT</name>
<organism evidence="1 2">
    <name type="scientific">Lichenicola cladoniae</name>
    <dbReference type="NCBI Taxonomy" id="1484109"/>
    <lineage>
        <taxon>Bacteria</taxon>
        <taxon>Pseudomonadati</taxon>
        <taxon>Pseudomonadota</taxon>
        <taxon>Alphaproteobacteria</taxon>
        <taxon>Acetobacterales</taxon>
        <taxon>Acetobacteraceae</taxon>
        <taxon>Lichenicola</taxon>
    </lineage>
</organism>
<sequence length="104" mass="11501">MDVGERALIIAEAALATALVNKTVTIALMTELAATGAFPGLSLSELCESVRANIDHHMPRNPATTSLQQRIDAELENFVQSAERIDASTRQARNRQARKWWQLE</sequence>
<dbReference type="RefSeq" id="WP_171834759.1">
    <property type="nucleotide sequence ID" value="NZ_CP053708.1"/>
</dbReference>
<dbReference type="KEGG" id="lck:HN018_06730"/>
<evidence type="ECO:0000313" key="2">
    <source>
        <dbReference type="Proteomes" id="UP000500767"/>
    </source>
</evidence>
<keyword evidence="2" id="KW-1185">Reference proteome</keyword>
<proteinExistence type="predicted"/>
<protein>
    <submittedName>
        <fullName evidence="1">Uncharacterized protein</fullName>
    </submittedName>
</protein>
<dbReference type="EMBL" id="CP053708">
    <property type="protein sequence ID" value="QKE89772.1"/>
    <property type="molecule type" value="Genomic_DNA"/>
</dbReference>
<dbReference type="Proteomes" id="UP000500767">
    <property type="component" value="Chromosome"/>
</dbReference>
<accession>A0A6M8HN57</accession>